<evidence type="ECO:0000256" key="1">
    <source>
        <dbReference type="RuleBase" id="RU365079"/>
    </source>
</evidence>
<dbReference type="InterPro" id="IPR036412">
    <property type="entry name" value="HAD-like_sf"/>
</dbReference>
<proteinExistence type="inferred from homology"/>
<keyword evidence="1" id="KW-0813">Transport</keyword>
<evidence type="ECO:0000259" key="2">
    <source>
        <dbReference type="PROSITE" id="PS50969"/>
    </source>
</evidence>
<accession>A0ABR2YZT0</accession>
<dbReference type="Proteomes" id="UP001491310">
    <property type="component" value="Unassembled WGS sequence"/>
</dbReference>
<comment type="subcellular location">
    <subcellularLocation>
        <location evidence="1">Mitochondrion inner membrane</location>
        <topology evidence="1">Single-pass membrane protein</topology>
    </subcellularLocation>
</comment>
<name>A0ABR2YZT0_9CHLO</name>
<dbReference type="InterPro" id="IPR023214">
    <property type="entry name" value="HAD_sf"/>
</dbReference>
<keyword evidence="4" id="KW-1185">Reference proteome</keyword>
<reference evidence="3 4" key="1">
    <citation type="journal article" date="2024" name="Nat. Commun.">
        <title>Phylogenomics reveals the evolutionary origins of lichenization in chlorophyte algae.</title>
        <authorList>
            <person name="Puginier C."/>
            <person name="Libourel C."/>
            <person name="Otte J."/>
            <person name="Skaloud P."/>
            <person name="Haon M."/>
            <person name="Grisel S."/>
            <person name="Petersen M."/>
            <person name="Berrin J.G."/>
            <person name="Delaux P.M."/>
            <person name="Dal Grande F."/>
            <person name="Keller J."/>
        </authorList>
    </citation>
    <scope>NUCLEOTIDE SEQUENCE [LARGE SCALE GENOMIC DNA]</scope>
    <source>
        <strain evidence="3 4">SAG 216-7</strain>
    </source>
</reference>
<sequence length="153" mass="17387">MKEYAWQILDEIDTEGVVKWRLAEEDCRTIVDRKELEQHGIPMHHLTGDFKELHRLGRPLSDCIMVDDNPMRVLPRENALRISCFCEESDGDDRALLDILPVLMAAAKEADLRGGRLSALDKQLRGIWQEWGAAEPLQPQLLLQKLEDGGSGD</sequence>
<dbReference type="Pfam" id="PF03031">
    <property type="entry name" value="NIF"/>
    <property type="match status" value="1"/>
</dbReference>
<keyword evidence="1" id="KW-0811">Translocation</keyword>
<comment type="caution">
    <text evidence="3">The sequence shown here is derived from an EMBL/GenBank/DDBJ whole genome shotgun (WGS) entry which is preliminary data.</text>
</comment>
<evidence type="ECO:0000313" key="3">
    <source>
        <dbReference type="EMBL" id="KAK9917407.1"/>
    </source>
</evidence>
<comment type="subunit">
    <text evidence="1">Component of the TIM23 complex.</text>
</comment>
<dbReference type="InterPro" id="IPR050365">
    <property type="entry name" value="TIM50"/>
</dbReference>
<dbReference type="Gene3D" id="3.40.50.1000">
    <property type="entry name" value="HAD superfamily/HAD-like"/>
    <property type="match status" value="1"/>
</dbReference>
<dbReference type="PROSITE" id="PS50969">
    <property type="entry name" value="FCP1"/>
    <property type="match status" value="1"/>
</dbReference>
<dbReference type="PANTHER" id="PTHR12210">
    <property type="entry name" value="DULLARD PROTEIN PHOSPHATASE"/>
    <property type="match status" value="1"/>
</dbReference>
<comment type="function">
    <text evidence="1">Essential component of the TIM23 complex, a complex that mediates the translocation of transit peptide-containing proteins across the mitochondrial inner membrane.</text>
</comment>
<protein>
    <recommendedName>
        <fullName evidence="1">Mitochondrial import inner membrane translocase subunit TIM50</fullName>
    </recommendedName>
</protein>
<dbReference type="SUPFAM" id="SSF56784">
    <property type="entry name" value="HAD-like"/>
    <property type="match status" value="1"/>
</dbReference>
<evidence type="ECO:0000313" key="4">
    <source>
        <dbReference type="Proteomes" id="UP001491310"/>
    </source>
</evidence>
<organism evidence="3 4">
    <name type="scientific">Coccomyxa subellipsoidea</name>
    <dbReference type="NCBI Taxonomy" id="248742"/>
    <lineage>
        <taxon>Eukaryota</taxon>
        <taxon>Viridiplantae</taxon>
        <taxon>Chlorophyta</taxon>
        <taxon>core chlorophytes</taxon>
        <taxon>Trebouxiophyceae</taxon>
        <taxon>Trebouxiophyceae incertae sedis</taxon>
        <taxon>Coccomyxaceae</taxon>
        <taxon>Coccomyxa</taxon>
    </lineage>
</organism>
<comment type="similarity">
    <text evidence="1">Belongs to the TIM50 family.</text>
</comment>
<dbReference type="InterPro" id="IPR004274">
    <property type="entry name" value="FCP1_dom"/>
</dbReference>
<gene>
    <name evidence="3" type="ORF">WJX75_004029</name>
</gene>
<keyword evidence="1" id="KW-0809">Transit peptide</keyword>
<keyword evidence="1" id="KW-0496">Mitochondrion</keyword>
<keyword evidence="1" id="KW-0653">Protein transport</keyword>
<feature type="domain" description="FCP1 homology" evidence="2">
    <location>
        <begin position="1"/>
        <end position="106"/>
    </location>
</feature>
<dbReference type="EMBL" id="JALJOT010000002">
    <property type="protein sequence ID" value="KAK9917407.1"/>
    <property type="molecule type" value="Genomic_DNA"/>
</dbReference>